<evidence type="ECO:0000256" key="1">
    <source>
        <dbReference type="ARBA" id="ARBA00010923"/>
    </source>
</evidence>
<comment type="caution">
    <text evidence="5">The sequence shown here is derived from an EMBL/GenBank/DDBJ whole genome shotgun (WGS) entry which is preliminary data.</text>
</comment>
<proteinExistence type="inferred from homology"/>
<dbReference type="EC" id="3.1.21.-" evidence="5"/>
<keyword evidence="5" id="KW-0378">Hydrolase</keyword>
<name>A0ABS5HKJ7_9BACT</name>
<dbReference type="Pfam" id="PF01420">
    <property type="entry name" value="Methylase_S"/>
    <property type="match status" value="1"/>
</dbReference>
<comment type="similarity">
    <text evidence="1">Belongs to the type-I restriction system S methylase family.</text>
</comment>
<keyword evidence="2" id="KW-0680">Restriction system</keyword>
<dbReference type="Gene3D" id="3.90.220.20">
    <property type="entry name" value="DNA methylase specificity domains"/>
    <property type="match status" value="1"/>
</dbReference>
<organism evidence="5 6">
    <name type="scientific">Campylobacter anatolicus</name>
    <dbReference type="NCBI Taxonomy" id="2829105"/>
    <lineage>
        <taxon>Bacteria</taxon>
        <taxon>Pseudomonadati</taxon>
        <taxon>Campylobacterota</taxon>
        <taxon>Epsilonproteobacteria</taxon>
        <taxon>Campylobacterales</taxon>
        <taxon>Campylobacteraceae</taxon>
        <taxon>Campylobacter</taxon>
    </lineage>
</organism>
<dbReference type="GO" id="GO:0016787">
    <property type="term" value="F:hydrolase activity"/>
    <property type="evidence" value="ECO:0007669"/>
    <property type="project" value="UniProtKB-KW"/>
</dbReference>
<keyword evidence="6" id="KW-1185">Reference proteome</keyword>
<dbReference type="InterPro" id="IPR044946">
    <property type="entry name" value="Restrct_endonuc_typeI_TRD_sf"/>
</dbReference>
<evidence type="ECO:0000313" key="6">
    <source>
        <dbReference type="Proteomes" id="UP000682951"/>
    </source>
</evidence>
<keyword evidence="5" id="KW-0255">Endonuclease</keyword>
<evidence type="ECO:0000256" key="2">
    <source>
        <dbReference type="ARBA" id="ARBA00022747"/>
    </source>
</evidence>
<evidence type="ECO:0000313" key="5">
    <source>
        <dbReference type="EMBL" id="MBR8464698.1"/>
    </source>
</evidence>
<dbReference type="InterPro" id="IPR000055">
    <property type="entry name" value="Restrct_endonuc_typeI_TRD"/>
</dbReference>
<keyword evidence="3" id="KW-0238">DNA-binding</keyword>
<dbReference type="SUPFAM" id="SSF116734">
    <property type="entry name" value="DNA methylase specificity domain"/>
    <property type="match status" value="1"/>
</dbReference>
<dbReference type="EMBL" id="JAGSSW010000012">
    <property type="protein sequence ID" value="MBR8464698.1"/>
    <property type="molecule type" value="Genomic_DNA"/>
</dbReference>
<keyword evidence="5" id="KW-0540">Nuclease</keyword>
<dbReference type="GO" id="GO:0004519">
    <property type="term" value="F:endonuclease activity"/>
    <property type="evidence" value="ECO:0007669"/>
    <property type="project" value="UniProtKB-KW"/>
</dbReference>
<reference evidence="5 6" key="1">
    <citation type="submission" date="2021-04" db="EMBL/GenBank/DDBJ databases">
        <title>Molecular and phenotypic characterization and identification of bacterial isolates recovered from the Anatolian ground squirrels (Spermophilus xanthoprymnus) and which have the potential to form a new species in the Campylobacter genus.</title>
        <authorList>
            <person name="Aydin F."/>
            <person name="Abay S."/>
            <person name="Kayman T."/>
            <person name="Karakaya E."/>
            <person name="Mustak H.K."/>
            <person name="Mustak I.B."/>
            <person name="Bilgin N."/>
            <person name="Duzler A."/>
            <person name="Sahin O."/>
            <person name="Guran O."/>
            <person name="Saticioglu I.B."/>
        </authorList>
    </citation>
    <scope>NUCLEOTIDE SEQUENCE [LARGE SCALE GENOMIC DNA]</scope>
    <source>
        <strain evidence="6">faydin-G24</strain>
    </source>
</reference>
<accession>A0ABS5HKJ7</accession>
<sequence length="90" mass="10275">MLGEVVVINREKRVTKKELSDDYKFEVYHGSSDTILGYYNDFNVEANSVIVVNTGGIGGVKFLSYKFWYSDGCFNISGNEILSAKFIYYF</sequence>
<protein>
    <submittedName>
        <fullName evidence="5">Restriction endonuclease subunit S</fullName>
        <ecNumber evidence="5">3.1.21.-</ecNumber>
    </submittedName>
</protein>
<gene>
    <name evidence="5" type="ORF">KDD93_09010</name>
</gene>
<feature type="domain" description="Type I restriction modification DNA specificity" evidence="4">
    <location>
        <begin position="2"/>
        <end position="90"/>
    </location>
</feature>
<evidence type="ECO:0000259" key="4">
    <source>
        <dbReference type="Pfam" id="PF01420"/>
    </source>
</evidence>
<dbReference type="Proteomes" id="UP000682951">
    <property type="component" value="Unassembled WGS sequence"/>
</dbReference>
<evidence type="ECO:0000256" key="3">
    <source>
        <dbReference type="ARBA" id="ARBA00023125"/>
    </source>
</evidence>